<evidence type="ECO:0000256" key="1">
    <source>
        <dbReference type="ARBA" id="ARBA00006598"/>
    </source>
</evidence>
<dbReference type="GeneID" id="17351687"/>
<name>E1ZPH7_CHLVA</name>
<dbReference type="GO" id="GO:0006412">
    <property type="term" value="P:translation"/>
    <property type="evidence" value="ECO:0007669"/>
    <property type="project" value="InterPro"/>
</dbReference>
<gene>
    <name evidence="4" type="ORF">CHLNCDRAFT_139123</name>
</gene>
<keyword evidence="2" id="KW-0689">Ribosomal protein</keyword>
<organism evidence="5">
    <name type="scientific">Chlorella variabilis</name>
    <name type="common">Green alga</name>
    <dbReference type="NCBI Taxonomy" id="554065"/>
    <lineage>
        <taxon>Eukaryota</taxon>
        <taxon>Viridiplantae</taxon>
        <taxon>Chlorophyta</taxon>
        <taxon>core chlorophytes</taxon>
        <taxon>Trebouxiophyceae</taxon>
        <taxon>Chlorellales</taxon>
        <taxon>Chlorellaceae</taxon>
        <taxon>Chlorella clade</taxon>
        <taxon>Chlorella</taxon>
    </lineage>
</organism>
<dbReference type="Proteomes" id="UP000008141">
    <property type="component" value="Unassembled WGS sequence"/>
</dbReference>
<dbReference type="GO" id="GO:1990904">
    <property type="term" value="C:ribonucleoprotein complex"/>
    <property type="evidence" value="ECO:0007669"/>
    <property type="project" value="UniProtKB-KW"/>
</dbReference>
<sequence length="79" mass="9345">MSAPHLVPRFRGGKVKPYSSYKRRFKLTATGKVLYPRPGHVHKRFNKTKRQLFELSGMQVMKPRYAKTVKKIGFKLRHF</sequence>
<keyword evidence="3" id="KW-0687">Ribonucleoprotein</keyword>
<dbReference type="InterPro" id="IPR037229">
    <property type="entry name" value="Ribosomal_bL35_sf"/>
</dbReference>
<dbReference type="OrthoDB" id="512750at2759"/>
<keyword evidence="5" id="KW-1185">Reference proteome</keyword>
<reference evidence="4 5" key="1">
    <citation type="journal article" date="2010" name="Plant Cell">
        <title>The Chlorella variabilis NC64A genome reveals adaptation to photosymbiosis, coevolution with viruses, and cryptic sex.</title>
        <authorList>
            <person name="Blanc G."/>
            <person name="Duncan G."/>
            <person name="Agarkova I."/>
            <person name="Borodovsky M."/>
            <person name="Gurnon J."/>
            <person name="Kuo A."/>
            <person name="Lindquist E."/>
            <person name="Lucas S."/>
            <person name="Pangilinan J."/>
            <person name="Polle J."/>
            <person name="Salamov A."/>
            <person name="Terry A."/>
            <person name="Yamada T."/>
            <person name="Dunigan D.D."/>
            <person name="Grigoriev I.V."/>
            <person name="Claverie J.M."/>
            <person name="Van Etten J.L."/>
        </authorList>
    </citation>
    <scope>NUCLEOTIDE SEQUENCE [LARGE SCALE GENOMIC DNA]</scope>
    <source>
        <strain evidence="4 5">NC64A</strain>
    </source>
</reference>
<dbReference type="InParanoid" id="E1ZPH7"/>
<dbReference type="EMBL" id="GL433857">
    <property type="protein sequence ID" value="EFN52243.1"/>
    <property type="molecule type" value="Genomic_DNA"/>
</dbReference>
<proteinExistence type="inferred from homology"/>
<evidence type="ECO:0000313" key="5">
    <source>
        <dbReference type="Proteomes" id="UP000008141"/>
    </source>
</evidence>
<evidence type="ECO:0008006" key="6">
    <source>
        <dbReference type="Google" id="ProtNLM"/>
    </source>
</evidence>
<dbReference type="GO" id="GO:0003735">
    <property type="term" value="F:structural constituent of ribosome"/>
    <property type="evidence" value="ECO:0007669"/>
    <property type="project" value="InterPro"/>
</dbReference>
<evidence type="ECO:0000256" key="3">
    <source>
        <dbReference type="ARBA" id="ARBA00023274"/>
    </source>
</evidence>
<evidence type="ECO:0000256" key="2">
    <source>
        <dbReference type="ARBA" id="ARBA00022980"/>
    </source>
</evidence>
<dbReference type="InterPro" id="IPR021137">
    <property type="entry name" value="Ribosomal_bL35-like"/>
</dbReference>
<accession>E1ZPH7</accession>
<dbReference type="RefSeq" id="XP_005844345.1">
    <property type="nucleotide sequence ID" value="XM_005844283.1"/>
</dbReference>
<dbReference type="GO" id="GO:0005840">
    <property type="term" value="C:ribosome"/>
    <property type="evidence" value="ECO:0007669"/>
    <property type="project" value="UniProtKB-KW"/>
</dbReference>
<evidence type="ECO:0000313" key="4">
    <source>
        <dbReference type="EMBL" id="EFN52243.1"/>
    </source>
</evidence>
<dbReference type="KEGG" id="cvr:CHLNCDRAFT_139123"/>
<dbReference type="SUPFAM" id="SSF143034">
    <property type="entry name" value="L35p-like"/>
    <property type="match status" value="1"/>
</dbReference>
<comment type="similarity">
    <text evidence="1">Belongs to the bacterial ribosomal protein bL35 family.</text>
</comment>
<dbReference type="Gene3D" id="4.10.410.60">
    <property type="match status" value="1"/>
</dbReference>
<protein>
    <recommendedName>
        <fullName evidence="6">50S ribosomal protein L35</fullName>
    </recommendedName>
</protein>
<dbReference type="Pfam" id="PF01632">
    <property type="entry name" value="Ribosomal_L35p"/>
    <property type="match status" value="1"/>
</dbReference>
<dbReference type="AlphaFoldDB" id="E1ZPH7"/>